<reference evidence="3" key="1">
    <citation type="journal article" date="2014" name="Int. J. Syst. Evol. Microbiol.">
        <title>Complete genome sequence of Corynebacterium casei LMG S-19264T (=DSM 44701T), isolated from a smear-ripened cheese.</title>
        <authorList>
            <consortium name="US DOE Joint Genome Institute (JGI-PGF)"/>
            <person name="Walter F."/>
            <person name="Albersmeier A."/>
            <person name="Kalinowski J."/>
            <person name="Ruckert C."/>
        </authorList>
    </citation>
    <scope>NUCLEOTIDE SEQUENCE</scope>
    <source>
        <strain evidence="3">CGMCC 1.12827</strain>
    </source>
</reference>
<dbReference type="PANTHER" id="PTHR46268">
    <property type="entry name" value="STRESS RESPONSE PROTEIN NHAX"/>
    <property type="match status" value="1"/>
</dbReference>
<evidence type="ECO:0000313" key="4">
    <source>
        <dbReference type="Proteomes" id="UP000621454"/>
    </source>
</evidence>
<dbReference type="SUPFAM" id="SSF52402">
    <property type="entry name" value="Adenine nucleotide alpha hydrolases-like"/>
    <property type="match status" value="2"/>
</dbReference>
<gene>
    <name evidence="3" type="ORF">GCM10011489_01400</name>
</gene>
<feature type="domain" description="UspA" evidence="2">
    <location>
        <begin position="156"/>
        <end position="286"/>
    </location>
</feature>
<reference evidence="3" key="2">
    <citation type="submission" date="2020-09" db="EMBL/GenBank/DDBJ databases">
        <authorList>
            <person name="Sun Q."/>
            <person name="Zhou Y."/>
        </authorList>
    </citation>
    <scope>NUCLEOTIDE SEQUENCE</scope>
    <source>
        <strain evidence="3">CGMCC 1.12827</strain>
    </source>
</reference>
<comment type="similarity">
    <text evidence="1">Belongs to the universal stress protein A family.</text>
</comment>
<sequence>MSTSLSRLTVGYLATDTGADGVALAATIAATIGAAIDLVCVLREDELATRTQRTYSEKALTAQAQKWLDAGAALVPEGIEVDTHVVTAASFAEGLAGFATQTNARMIVIGGTSDGILGHHTLGPVGLGLAHYSPVPVALAPADHHRHPVPRLSEVTIAVAPGPHSDNPLPFGLALAAEGRLAVRLLTVVVDGGVPDPTNLATRQENVAAARRVLDEASSAAGDDITVEALVAEGATITQSLRALRWGPGDIVVMGSGRLTGEKRVFLGPNAARILRAATVPIILVPKAFD</sequence>
<proteinExistence type="inferred from homology"/>
<name>A0A916SWK3_9ACTN</name>
<feature type="domain" description="UspA" evidence="2">
    <location>
        <begin position="8"/>
        <end position="140"/>
    </location>
</feature>
<dbReference type="RefSeq" id="WP_188584646.1">
    <property type="nucleotide sequence ID" value="NZ_BMGC01000001.1"/>
</dbReference>
<dbReference type="Proteomes" id="UP000621454">
    <property type="component" value="Unassembled WGS sequence"/>
</dbReference>
<organism evidence="3 4">
    <name type="scientific">Gordonia jinhuaensis</name>
    <dbReference type="NCBI Taxonomy" id="1517702"/>
    <lineage>
        <taxon>Bacteria</taxon>
        <taxon>Bacillati</taxon>
        <taxon>Actinomycetota</taxon>
        <taxon>Actinomycetes</taxon>
        <taxon>Mycobacteriales</taxon>
        <taxon>Gordoniaceae</taxon>
        <taxon>Gordonia</taxon>
    </lineage>
</organism>
<accession>A0A916SWK3</accession>
<evidence type="ECO:0000313" key="3">
    <source>
        <dbReference type="EMBL" id="GGB17019.1"/>
    </source>
</evidence>
<protein>
    <submittedName>
        <fullName evidence="3">Universal stress protein</fullName>
    </submittedName>
</protein>
<dbReference type="InterPro" id="IPR006016">
    <property type="entry name" value="UspA"/>
</dbReference>
<dbReference type="CDD" id="cd00293">
    <property type="entry name" value="USP-like"/>
    <property type="match status" value="1"/>
</dbReference>
<evidence type="ECO:0000256" key="1">
    <source>
        <dbReference type="ARBA" id="ARBA00008791"/>
    </source>
</evidence>
<dbReference type="AlphaFoldDB" id="A0A916SWK3"/>
<dbReference type="Gene3D" id="3.40.50.12370">
    <property type="match status" value="1"/>
</dbReference>
<dbReference type="PANTHER" id="PTHR46268:SF15">
    <property type="entry name" value="UNIVERSAL STRESS PROTEIN HP_0031"/>
    <property type="match status" value="1"/>
</dbReference>
<keyword evidence="4" id="KW-1185">Reference proteome</keyword>
<dbReference type="Pfam" id="PF00582">
    <property type="entry name" value="Usp"/>
    <property type="match status" value="2"/>
</dbReference>
<evidence type="ECO:0000259" key="2">
    <source>
        <dbReference type="Pfam" id="PF00582"/>
    </source>
</evidence>
<dbReference type="EMBL" id="BMGC01000001">
    <property type="protein sequence ID" value="GGB17019.1"/>
    <property type="molecule type" value="Genomic_DNA"/>
</dbReference>
<comment type="caution">
    <text evidence="3">The sequence shown here is derived from an EMBL/GenBank/DDBJ whole genome shotgun (WGS) entry which is preliminary data.</text>
</comment>